<protein>
    <submittedName>
        <fullName evidence="1">Uncharacterized protein</fullName>
    </submittedName>
</protein>
<reference evidence="1" key="1">
    <citation type="journal article" date="2012" name="PLoS ONE">
        <title>Gene sets for utilization of primary and secondary nutrition supplies in the distal gut of endangered iberian lynx.</title>
        <authorList>
            <person name="Alcaide M."/>
            <person name="Messina E."/>
            <person name="Richter M."/>
            <person name="Bargiela R."/>
            <person name="Peplies J."/>
            <person name="Huws S.A."/>
            <person name="Newbold C.J."/>
            <person name="Golyshin P.N."/>
            <person name="Simon M.A."/>
            <person name="Lopez G."/>
            <person name="Yakimov M.M."/>
            <person name="Ferrer M."/>
        </authorList>
    </citation>
    <scope>NUCLEOTIDE SEQUENCE</scope>
</reference>
<dbReference type="AlphaFoldDB" id="J9G2W3"/>
<evidence type="ECO:0000313" key="1">
    <source>
        <dbReference type="EMBL" id="EJW93909.1"/>
    </source>
</evidence>
<accession>J9G2W3</accession>
<comment type="caution">
    <text evidence="1">The sequence shown here is derived from an EMBL/GenBank/DDBJ whole genome shotgun (WGS) entry which is preliminary data.</text>
</comment>
<sequence>MAPSFLLSTKVPSSSYPLSAKTSRAVRSPISFAVFASSPPERARTMRLLSNSATASQMALASAGSLAAIL</sequence>
<organism evidence="1">
    <name type="scientific">gut metagenome</name>
    <dbReference type="NCBI Taxonomy" id="749906"/>
    <lineage>
        <taxon>unclassified sequences</taxon>
        <taxon>metagenomes</taxon>
        <taxon>organismal metagenomes</taxon>
    </lineage>
</organism>
<gene>
    <name evidence="1" type="ORF">EVA_17984</name>
</gene>
<dbReference type="EMBL" id="AMCI01006683">
    <property type="protein sequence ID" value="EJW93909.1"/>
    <property type="molecule type" value="Genomic_DNA"/>
</dbReference>
<proteinExistence type="predicted"/>
<name>J9G2W3_9ZZZZ</name>